<keyword evidence="4" id="KW-0029">Amino-acid transport</keyword>
<keyword evidence="4" id="KW-0813">Transport</keyword>
<dbReference type="NCBIfam" id="NF007653">
    <property type="entry name" value="PRK10323.1"/>
    <property type="match status" value="1"/>
</dbReference>
<dbReference type="Proteomes" id="UP000254181">
    <property type="component" value="Unassembled WGS sequence"/>
</dbReference>
<gene>
    <name evidence="8" type="primary">eamB</name>
    <name evidence="8" type="ORF">NCTC9075_01865</name>
</gene>
<reference evidence="8 9" key="1">
    <citation type="submission" date="2018-06" db="EMBL/GenBank/DDBJ databases">
        <authorList>
            <consortium name="Pathogen Informatics"/>
            <person name="Doyle S."/>
        </authorList>
    </citation>
    <scope>NUCLEOTIDE SEQUENCE [LARGE SCALE GENOMIC DNA]</scope>
    <source>
        <strain evidence="8 9">NCTC9075</strain>
    </source>
</reference>
<protein>
    <submittedName>
        <fullName evidence="8">Putative transporter</fullName>
    </submittedName>
</protein>
<proteinExistence type="predicted"/>
<keyword evidence="6 7" id="KW-0472">Membrane</keyword>
<sequence>MTPTLLSAFWTYTLITAMTPGPNNILALSSATSHGFRQSTRVLAGMSLGFLIVMLLCAGISFSLAVIDPAAVHLLSWAGAAYIVWLAWKIATSPTKEDGLQTKTNQFLGQLCFAVCERQNHFVRCYGTVDVCSAANTGAKLGSWRQRFAGDDWDVWQCVLGAGGASVSAIVSPVWSPVKYRACPVAGLLRGTHFLLTKKSGRGRPLPLSNLLLKPYRLSVKVRAITSRCCSGVRELKRTA</sequence>
<dbReference type="Pfam" id="PF01810">
    <property type="entry name" value="LysE"/>
    <property type="match status" value="1"/>
</dbReference>
<keyword evidence="2" id="KW-1003">Cell membrane</keyword>
<evidence type="ECO:0000256" key="1">
    <source>
        <dbReference type="ARBA" id="ARBA00004651"/>
    </source>
</evidence>
<keyword evidence="5 7" id="KW-1133">Transmembrane helix</keyword>
<evidence type="ECO:0000313" key="8">
    <source>
        <dbReference type="EMBL" id="STP18405.1"/>
    </source>
</evidence>
<evidence type="ECO:0000256" key="2">
    <source>
        <dbReference type="ARBA" id="ARBA00022475"/>
    </source>
</evidence>
<evidence type="ECO:0000256" key="3">
    <source>
        <dbReference type="ARBA" id="ARBA00022692"/>
    </source>
</evidence>
<dbReference type="PANTHER" id="PTHR30086:SF20">
    <property type="entry name" value="ARGININE EXPORTER PROTEIN ARGO-RELATED"/>
    <property type="match status" value="1"/>
</dbReference>
<evidence type="ECO:0000256" key="5">
    <source>
        <dbReference type="ARBA" id="ARBA00022989"/>
    </source>
</evidence>
<keyword evidence="3 7" id="KW-0812">Transmembrane</keyword>
<dbReference type="AlphaFoldDB" id="A0A377K288"/>
<evidence type="ECO:0000256" key="4">
    <source>
        <dbReference type="ARBA" id="ARBA00022970"/>
    </source>
</evidence>
<evidence type="ECO:0000256" key="7">
    <source>
        <dbReference type="SAM" id="Phobius"/>
    </source>
</evidence>
<feature type="transmembrane region" description="Helical" evidence="7">
    <location>
        <begin position="74"/>
        <end position="91"/>
    </location>
</feature>
<dbReference type="GO" id="GO:0015171">
    <property type="term" value="F:amino acid transmembrane transporter activity"/>
    <property type="evidence" value="ECO:0007669"/>
    <property type="project" value="TreeGrafter"/>
</dbReference>
<evidence type="ECO:0000313" key="9">
    <source>
        <dbReference type="Proteomes" id="UP000254181"/>
    </source>
</evidence>
<dbReference type="PANTHER" id="PTHR30086">
    <property type="entry name" value="ARGININE EXPORTER PROTEIN ARGO"/>
    <property type="match status" value="1"/>
</dbReference>
<feature type="transmembrane region" description="Helical" evidence="7">
    <location>
        <begin position="43"/>
        <end position="67"/>
    </location>
</feature>
<dbReference type="EMBL" id="UGEM01000004">
    <property type="protein sequence ID" value="STP18405.1"/>
    <property type="molecule type" value="Genomic_DNA"/>
</dbReference>
<dbReference type="GO" id="GO:0033228">
    <property type="term" value="P:cysteine export across plasma membrane"/>
    <property type="evidence" value="ECO:0007669"/>
    <property type="project" value="TreeGrafter"/>
</dbReference>
<comment type="subcellular location">
    <subcellularLocation>
        <location evidence="1">Cell membrane</location>
        <topology evidence="1">Multi-pass membrane protein</topology>
    </subcellularLocation>
</comment>
<organism evidence="8 9">
    <name type="scientific">Escherichia coli</name>
    <dbReference type="NCBI Taxonomy" id="562"/>
    <lineage>
        <taxon>Bacteria</taxon>
        <taxon>Pseudomonadati</taxon>
        <taxon>Pseudomonadota</taxon>
        <taxon>Gammaproteobacteria</taxon>
        <taxon>Enterobacterales</taxon>
        <taxon>Enterobacteriaceae</taxon>
        <taxon>Escherichia</taxon>
    </lineage>
</organism>
<dbReference type="GO" id="GO:0005886">
    <property type="term" value="C:plasma membrane"/>
    <property type="evidence" value="ECO:0007669"/>
    <property type="project" value="UniProtKB-SubCell"/>
</dbReference>
<name>A0A377K288_ECOLX</name>
<evidence type="ECO:0000256" key="6">
    <source>
        <dbReference type="ARBA" id="ARBA00023136"/>
    </source>
</evidence>
<dbReference type="InterPro" id="IPR001123">
    <property type="entry name" value="LeuE-type"/>
</dbReference>
<accession>A0A377K288</accession>